<keyword evidence="4" id="KW-0233">DNA recombination</keyword>
<evidence type="ECO:0000259" key="6">
    <source>
        <dbReference type="PROSITE" id="PS51898"/>
    </source>
</evidence>
<dbReference type="InterPro" id="IPR002104">
    <property type="entry name" value="Integrase_catalytic"/>
</dbReference>
<evidence type="ECO:0000259" key="7">
    <source>
        <dbReference type="PROSITE" id="PS51900"/>
    </source>
</evidence>
<keyword evidence="3 5" id="KW-0238">DNA-binding</keyword>
<evidence type="ECO:0000256" key="5">
    <source>
        <dbReference type="PROSITE-ProRule" id="PRU01248"/>
    </source>
</evidence>
<feature type="domain" description="Core-binding (CB)" evidence="7">
    <location>
        <begin position="99"/>
        <end position="182"/>
    </location>
</feature>
<dbReference type="PANTHER" id="PTHR30629">
    <property type="entry name" value="PROPHAGE INTEGRASE"/>
    <property type="match status" value="1"/>
</dbReference>
<evidence type="ECO:0000256" key="2">
    <source>
        <dbReference type="ARBA" id="ARBA00022908"/>
    </source>
</evidence>
<dbReference type="PROSITE" id="PS51900">
    <property type="entry name" value="CB"/>
    <property type="match status" value="1"/>
</dbReference>
<name>A0A1I5VZY4_9GAMM</name>
<protein>
    <submittedName>
        <fullName evidence="8">Site-specific recombinase XerD</fullName>
    </submittedName>
</protein>
<dbReference type="InterPro" id="IPR025166">
    <property type="entry name" value="Integrase_DNA_bind_dom"/>
</dbReference>
<dbReference type="InterPro" id="IPR013762">
    <property type="entry name" value="Integrase-like_cat_sf"/>
</dbReference>
<sequence length="450" mass="50049">MNRFKFTKTALHALPLPEAGKRATVYDTESPKLAVRVTAAGSKTFWVIRRTGSTMAWLKLGNFPEMTVEQARSEAHKILGEFASGANPAAVKRAVRGEPSFFEVFERFIAEKKKRNGSHLSERTKRDYQDVLRLYLESIKSKKLSQITRAEIKGIHARVSKKSATQADRCIILVSSLFNFAADLELFTGTNPAARIQKNLPPERDRFALPAELPYLYEAIAESSLSDYFLLSLLTGARRSNVQAMAWRDIDLQAGVWRLDLTKNGTPQNVTLSPEAVAVLSERKNQVNGSPFVFPSTGRTGHLVEPKKAWATLLKRASTRRALDMIQDAGKMSEAEREQAEQLLSHSPATAAKRYTLLAESLNIDPTTYDMTDLRIHDLRRTLGSWQAKTGASMAIIGKSLNHKTQQATAIYARLDLDPVRQSVNTATQAMLEAAGIRQSADVVPINRNQ</sequence>
<keyword evidence="9" id="KW-1185">Reference proteome</keyword>
<dbReference type="PROSITE" id="PS51898">
    <property type="entry name" value="TYR_RECOMBINASE"/>
    <property type="match status" value="1"/>
</dbReference>
<dbReference type="Pfam" id="PF00589">
    <property type="entry name" value="Phage_integrase"/>
    <property type="match status" value="1"/>
</dbReference>
<dbReference type="AlphaFoldDB" id="A0A1I5VZY4"/>
<dbReference type="InterPro" id="IPR010998">
    <property type="entry name" value="Integrase_recombinase_N"/>
</dbReference>
<dbReference type="Pfam" id="PF13356">
    <property type="entry name" value="Arm-DNA-bind_3"/>
    <property type="match status" value="1"/>
</dbReference>
<dbReference type="RefSeq" id="WP_074916837.1">
    <property type="nucleotide sequence ID" value="NZ_FOXK01000008.1"/>
</dbReference>
<dbReference type="GO" id="GO:0006310">
    <property type="term" value="P:DNA recombination"/>
    <property type="evidence" value="ECO:0007669"/>
    <property type="project" value="UniProtKB-KW"/>
</dbReference>
<reference evidence="9" key="1">
    <citation type="submission" date="2016-10" db="EMBL/GenBank/DDBJ databases">
        <authorList>
            <person name="Varghese N."/>
            <person name="Submissions S."/>
        </authorList>
    </citation>
    <scope>NUCLEOTIDE SEQUENCE [LARGE SCALE GENOMIC DNA]</scope>
    <source>
        <strain evidence="9">JCM 15604</strain>
    </source>
</reference>
<dbReference type="InterPro" id="IPR038488">
    <property type="entry name" value="Integrase_DNA-bd_sf"/>
</dbReference>
<feature type="domain" description="Tyr recombinase" evidence="6">
    <location>
        <begin position="202"/>
        <end position="425"/>
    </location>
</feature>
<evidence type="ECO:0000256" key="1">
    <source>
        <dbReference type="ARBA" id="ARBA00008857"/>
    </source>
</evidence>
<dbReference type="Gene3D" id="3.30.160.390">
    <property type="entry name" value="Integrase, DNA-binding domain"/>
    <property type="match status" value="1"/>
</dbReference>
<dbReference type="GO" id="GO:0015074">
    <property type="term" value="P:DNA integration"/>
    <property type="evidence" value="ECO:0007669"/>
    <property type="project" value="UniProtKB-KW"/>
</dbReference>
<evidence type="ECO:0000256" key="4">
    <source>
        <dbReference type="ARBA" id="ARBA00023172"/>
    </source>
</evidence>
<dbReference type="InterPro" id="IPR011010">
    <property type="entry name" value="DNA_brk_join_enz"/>
</dbReference>
<dbReference type="Proteomes" id="UP000182025">
    <property type="component" value="Unassembled WGS sequence"/>
</dbReference>
<dbReference type="EMBL" id="FOXK01000008">
    <property type="protein sequence ID" value="SFQ13049.1"/>
    <property type="molecule type" value="Genomic_DNA"/>
</dbReference>
<dbReference type="PANTHER" id="PTHR30629:SF2">
    <property type="entry name" value="PROPHAGE INTEGRASE INTS-RELATED"/>
    <property type="match status" value="1"/>
</dbReference>
<dbReference type="SUPFAM" id="SSF56349">
    <property type="entry name" value="DNA breaking-rejoining enzymes"/>
    <property type="match status" value="1"/>
</dbReference>
<dbReference type="Gene3D" id="1.10.150.130">
    <property type="match status" value="1"/>
</dbReference>
<dbReference type="InterPro" id="IPR050808">
    <property type="entry name" value="Phage_Integrase"/>
</dbReference>
<comment type="similarity">
    <text evidence="1">Belongs to the 'phage' integrase family.</text>
</comment>
<dbReference type="Gene3D" id="1.10.443.10">
    <property type="entry name" value="Intergrase catalytic core"/>
    <property type="match status" value="1"/>
</dbReference>
<evidence type="ECO:0000256" key="3">
    <source>
        <dbReference type="ARBA" id="ARBA00023125"/>
    </source>
</evidence>
<gene>
    <name evidence="8" type="ORF">SAMN05216177_10849</name>
</gene>
<accession>A0A1I5VZY4</accession>
<dbReference type="CDD" id="cd00796">
    <property type="entry name" value="INT_Rci_Hp1_C"/>
    <property type="match status" value="1"/>
</dbReference>
<evidence type="ECO:0000313" key="9">
    <source>
        <dbReference type="Proteomes" id="UP000182025"/>
    </source>
</evidence>
<dbReference type="OrthoDB" id="9795573at2"/>
<organism evidence="8 9">
    <name type="scientific">Ectopseudomonas toyotomiensis</name>
    <dbReference type="NCBI Taxonomy" id="554344"/>
    <lineage>
        <taxon>Bacteria</taxon>
        <taxon>Pseudomonadati</taxon>
        <taxon>Pseudomonadota</taxon>
        <taxon>Gammaproteobacteria</taxon>
        <taxon>Pseudomonadales</taxon>
        <taxon>Pseudomonadaceae</taxon>
        <taxon>Ectopseudomonas</taxon>
    </lineage>
</organism>
<dbReference type="InterPro" id="IPR044068">
    <property type="entry name" value="CB"/>
</dbReference>
<proteinExistence type="inferred from homology"/>
<dbReference type="GO" id="GO:0003677">
    <property type="term" value="F:DNA binding"/>
    <property type="evidence" value="ECO:0007669"/>
    <property type="project" value="UniProtKB-UniRule"/>
</dbReference>
<evidence type="ECO:0000313" key="8">
    <source>
        <dbReference type="EMBL" id="SFQ13049.1"/>
    </source>
</evidence>
<keyword evidence="2" id="KW-0229">DNA integration</keyword>